<dbReference type="STRING" id="720554.Clocl_1203"/>
<dbReference type="PANTHER" id="PTHR33317">
    <property type="entry name" value="POLYNUCLEOTIDYL TRANSFERASE, RIBONUCLEASE H-LIKE SUPERFAMILY PROTEIN"/>
    <property type="match status" value="1"/>
</dbReference>
<evidence type="ECO:0000256" key="5">
    <source>
        <dbReference type="HAMAP-Rule" id="MF_00651"/>
    </source>
</evidence>
<sequence>MRIIGIDYGDSRIGIAVSDPLGWTAQGVETINWKNNIEEPIERILQIIKYYDAKKIIVGFPKNMNGTIGPRGEKTDEFIELLKSKVEEIPIIKWDERLSTVAANKTMHELGVKKSKKKQVVDQIAAVYILQGYLDAMALKE</sequence>
<dbReference type="GO" id="GO:0005829">
    <property type="term" value="C:cytosol"/>
    <property type="evidence" value="ECO:0007669"/>
    <property type="project" value="TreeGrafter"/>
</dbReference>
<dbReference type="GO" id="GO:0016788">
    <property type="term" value="F:hydrolase activity, acting on ester bonds"/>
    <property type="evidence" value="ECO:0007669"/>
    <property type="project" value="UniProtKB-UniRule"/>
</dbReference>
<keyword evidence="1 5" id="KW-0963">Cytoplasm</keyword>
<dbReference type="GO" id="GO:0004518">
    <property type="term" value="F:nuclease activity"/>
    <property type="evidence" value="ECO:0007669"/>
    <property type="project" value="UniProtKB-KW"/>
</dbReference>
<dbReference type="EMBL" id="CP003065">
    <property type="protein sequence ID" value="AEV67864.1"/>
    <property type="molecule type" value="Genomic_DNA"/>
</dbReference>
<dbReference type="Gene3D" id="3.30.420.140">
    <property type="entry name" value="YqgF/RNase H-like domain"/>
    <property type="match status" value="1"/>
</dbReference>
<evidence type="ECO:0000259" key="6">
    <source>
        <dbReference type="SMART" id="SM00732"/>
    </source>
</evidence>
<evidence type="ECO:0000256" key="4">
    <source>
        <dbReference type="ARBA" id="ARBA00022801"/>
    </source>
</evidence>
<keyword evidence="3 5" id="KW-0540">Nuclease</keyword>
<dbReference type="AlphaFoldDB" id="G8LYW2"/>
<keyword evidence="8" id="KW-1185">Reference proteome</keyword>
<accession>G8LYW2</accession>
<dbReference type="GO" id="GO:0000967">
    <property type="term" value="P:rRNA 5'-end processing"/>
    <property type="evidence" value="ECO:0007669"/>
    <property type="project" value="UniProtKB-UniRule"/>
</dbReference>
<evidence type="ECO:0000256" key="3">
    <source>
        <dbReference type="ARBA" id="ARBA00022722"/>
    </source>
</evidence>
<protein>
    <recommendedName>
        <fullName evidence="5">Putative pre-16S rRNA nuclease</fullName>
        <ecNumber evidence="5">3.1.-.-</ecNumber>
    </recommendedName>
</protein>
<evidence type="ECO:0000256" key="2">
    <source>
        <dbReference type="ARBA" id="ARBA00022517"/>
    </source>
</evidence>
<reference evidence="8" key="1">
    <citation type="submission" date="2011-12" db="EMBL/GenBank/DDBJ databases">
        <title>Complete sequence of Clostridium clariflavum DSM 19732.</title>
        <authorList>
            <consortium name="US DOE Joint Genome Institute"/>
            <person name="Lucas S."/>
            <person name="Han J."/>
            <person name="Lapidus A."/>
            <person name="Cheng J.-F."/>
            <person name="Goodwin L."/>
            <person name="Pitluck S."/>
            <person name="Peters L."/>
            <person name="Teshima H."/>
            <person name="Detter J.C."/>
            <person name="Han C."/>
            <person name="Tapia R."/>
            <person name="Land M."/>
            <person name="Hauser L."/>
            <person name="Kyrpides N."/>
            <person name="Ivanova N."/>
            <person name="Pagani I."/>
            <person name="Kitzmiller T."/>
            <person name="Lynd L."/>
            <person name="Izquierdo J."/>
            <person name="Woyke T."/>
        </authorList>
    </citation>
    <scope>NUCLEOTIDE SEQUENCE [LARGE SCALE GENOMIC DNA]</scope>
    <source>
        <strain evidence="8">DSM 19732 / NBRC 101661 / EBR45</strain>
    </source>
</reference>
<dbReference type="OrthoDB" id="9796140at2"/>
<dbReference type="Pfam" id="PF03652">
    <property type="entry name" value="RuvX"/>
    <property type="match status" value="1"/>
</dbReference>
<dbReference type="KEGG" id="ccl:Clocl_1203"/>
<dbReference type="InterPro" id="IPR005227">
    <property type="entry name" value="YqgF"/>
</dbReference>
<dbReference type="InterPro" id="IPR012337">
    <property type="entry name" value="RNaseH-like_sf"/>
</dbReference>
<dbReference type="Proteomes" id="UP000005435">
    <property type="component" value="Chromosome"/>
</dbReference>
<dbReference type="InterPro" id="IPR006641">
    <property type="entry name" value="YqgF/RNaseH-like_dom"/>
</dbReference>
<proteinExistence type="inferred from homology"/>
<organism evidence="7 8">
    <name type="scientific">Acetivibrio clariflavus (strain DSM 19732 / NBRC 101661 / EBR45)</name>
    <name type="common">Clostridium clariflavum</name>
    <dbReference type="NCBI Taxonomy" id="720554"/>
    <lineage>
        <taxon>Bacteria</taxon>
        <taxon>Bacillati</taxon>
        <taxon>Bacillota</taxon>
        <taxon>Clostridia</taxon>
        <taxon>Eubacteriales</taxon>
        <taxon>Oscillospiraceae</taxon>
        <taxon>Acetivibrio</taxon>
    </lineage>
</organism>
<reference evidence="7 8" key="2">
    <citation type="journal article" date="2012" name="Stand. Genomic Sci.">
        <title>Complete Genome Sequence of Clostridium clariflavum DSM 19732.</title>
        <authorList>
            <person name="Izquierdo J.A."/>
            <person name="Goodwin L."/>
            <person name="Davenport K.W."/>
            <person name="Teshima H."/>
            <person name="Bruce D."/>
            <person name="Detter C."/>
            <person name="Tapia R."/>
            <person name="Han S."/>
            <person name="Land M."/>
            <person name="Hauser L."/>
            <person name="Jeffries C.D."/>
            <person name="Han J."/>
            <person name="Pitluck S."/>
            <person name="Nolan M."/>
            <person name="Chen A."/>
            <person name="Huntemann M."/>
            <person name="Mavromatis K."/>
            <person name="Mikhailova N."/>
            <person name="Liolios K."/>
            <person name="Woyke T."/>
            <person name="Lynd L.R."/>
        </authorList>
    </citation>
    <scope>NUCLEOTIDE SEQUENCE [LARGE SCALE GENOMIC DNA]</scope>
    <source>
        <strain evidence="8">DSM 19732 / NBRC 101661 / EBR45</strain>
    </source>
</reference>
<dbReference type="SMART" id="SM00732">
    <property type="entry name" value="YqgFc"/>
    <property type="match status" value="1"/>
</dbReference>
<dbReference type="EC" id="3.1.-.-" evidence="5"/>
<dbReference type="eggNOG" id="COG0816">
    <property type="taxonomic scope" value="Bacteria"/>
</dbReference>
<dbReference type="NCBIfam" id="TIGR00250">
    <property type="entry name" value="RNAse_H_YqgF"/>
    <property type="match status" value="1"/>
</dbReference>
<dbReference type="CDD" id="cd16964">
    <property type="entry name" value="YqgF"/>
    <property type="match status" value="1"/>
</dbReference>
<dbReference type="HAMAP" id="MF_00651">
    <property type="entry name" value="Nuclease_YqgF"/>
    <property type="match status" value="1"/>
</dbReference>
<keyword evidence="2 5" id="KW-0690">Ribosome biogenesis</keyword>
<comment type="function">
    <text evidence="5">Could be a nuclease involved in processing of the 5'-end of pre-16S rRNA.</text>
</comment>
<dbReference type="InterPro" id="IPR037027">
    <property type="entry name" value="YqgF/RNaseH-like_dom_sf"/>
</dbReference>
<evidence type="ECO:0000256" key="1">
    <source>
        <dbReference type="ARBA" id="ARBA00022490"/>
    </source>
</evidence>
<comment type="similarity">
    <text evidence="5">Belongs to the YqgF HJR family.</text>
</comment>
<dbReference type="RefSeq" id="WP_014254480.1">
    <property type="nucleotide sequence ID" value="NC_016627.1"/>
</dbReference>
<name>G8LYW2_ACECE</name>
<feature type="domain" description="YqgF/RNase H-like" evidence="6">
    <location>
        <begin position="1"/>
        <end position="103"/>
    </location>
</feature>
<evidence type="ECO:0000313" key="7">
    <source>
        <dbReference type="EMBL" id="AEV67864.1"/>
    </source>
</evidence>
<evidence type="ECO:0000313" key="8">
    <source>
        <dbReference type="Proteomes" id="UP000005435"/>
    </source>
</evidence>
<comment type="subcellular location">
    <subcellularLocation>
        <location evidence="5">Cytoplasm</location>
    </subcellularLocation>
</comment>
<gene>
    <name evidence="7" type="ordered locus">Clocl_1203</name>
</gene>
<keyword evidence="4 5" id="KW-0378">Hydrolase</keyword>
<dbReference type="SUPFAM" id="SSF53098">
    <property type="entry name" value="Ribonuclease H-like"/>
    <property type="match status" value="1"/>
</dbReference>
<dbReference type="PANTHER" id="PTHR33317:SF4">
    <property type="entry name" value="POLYNUCLEOTIDYL TRANSFERASE, RIBONUCLEASE H-LIKE SUPERFAMILY PROTEIN"/>
    <property type="match status" value="1"/>
</dbReference>
<dbReference type="HOGENOM" id="CLU_098240_2_0_9"/>